<protein>
    <submittedName>
        <fullName evidence="3">Universal stress protein</fullName>
    </submittedName>
</protein>
<dbReference type="InterPro" id="IPR006015">
    <property type="entry name" value="Universal_stress_UspA"/>
</dbReference>
<evidence type="ECO:0000256" key="1">
    <source>
        <dbReference type="ARBA" id="ARBA00008791"/>
    </source>
</evidence>
<feature type="domain" description="UspA" evidence="2">
    <location>
        <begin position="6"/>
        <end position="143"/>
    </location>
</feature>
<organism evidence="3 4">
    <name type="scientific">Nitrosotalea sinensis</name>
    <dbReference type="NCBI Taxonomy" id="1499975"/>
    <lineage>
        <taxon>Archaea</taxon>
        <taxon>Nitrososphaerota</taxon>
        <taxon>Nitrososphaeria</taxon>
        <taxon>Nitrosotaleales</taxon>
        <taxon>Nitrosotaleaceae</taxon>
        <taxon>Nitrosotalea</taxon>
    </lineage>
</organism>
<dbReference type="Proteomes" id="UP000232412">
    <property type="component" value="Unassembled WGS sequence"/>
</dbReference>
<dbReference type="SUPFAM" id="SSF52402">
    <property type="entry name" value="Adenine nucleotide alpha hydrolases-like"/>
    <property type="match status" value="1"/>
</dbReference>
<evidence type="ECO:0000313" key="3">
    <source>
        <dbReference type="EMBL" id="SHO47786.1"/>
    </source>
</evidence>
<dbReference type="PANTHER" id="PTHR46268:SF25">
    <property type="entry name" value="USPA DOMAIN PROTEIN"/>
    <property type="match status" value="1"/>
</dbReference>
<accession>A0A2H1EJF4</accession>
<dbReference type="Gene3D" id="3.40.50.620">
    <property type="entry name" value="HUPs"/>
    <property type="match status" value="1"/>
</dbReference>
<name>A0A2H1EJF4_9ARCH</name>
<dbReference type="CDD" id="cd00293">
    <property type="entry name" value="USP-like"/>
    <property type="match status" value="1"/>
</dbReference>
<keyword evidence="4" id="KW-1185">Reference proteome</keyword>
<comment type="similarity">
    <text evidence="1">Belongs to the universal stress protein A family.</text>
</comment>
<reference evidence="4" key="1">
    <citation type="submission" date="2016-12" db="EMBL/GenBank/DDBJ databases">
        <authorList>
            <person name="Herbold C."/>
        </authorList>
    </citation>
    <scope>NUCLEOTIDE SEQUENCE [LARGE SCALE GENOMIC DNA]</scope>
</reference>
<dbReference type="InterPro" id="IPR006016">
    <property type="entry name" value="UspA"/>
</dbReference>
<gene>
    <name evidence="3" type="ORF">NSIN_40229</name>
</gene>
<dbReference type="PRINTS" id="PR01438">
    <property type="entry name" value="UNVRSLSTRESS"/>
</dbReference>
<dbReference type="Pfam" id="PF00582">
    <property type="entry name" value="Usp"/>
    <property type="match status" value="1"/>
</dbReference>
<dbReference type="InterPro" id="IPR014729">
    <property type="entry name" value="Rossmann-like_a/b/a_fold"/>
</dbReference>
<sequence>MVIKNIKKILVPLDGSKNSFKGLDEAIYLARHFNSSITALCVIPSYPPLPLMGKQIPYEKHILEQVKKFMANAKKTCVNNKVRFNEKIIKGIATLDISEFAFDNKFDLIVIGSRGMNPVKELFLGSVSNSVAHKSKIPVLIVK</sequence>
<evidence type="ECO:0000313" key="4">
    <source>
        <dbReference type="Proteomes" id="UP000232412"/>
    </source>
</evidence>
<dbReference type="PANTHER" id="PTHR46268">
    <property type="entry name" value="STRESS RESPONSE PROTEIN NHAX"/>
    <property type="match status" value="1"/>
</dbReference>
<dbReference type="AlphaFoldDB" id="A0A2H1EJF4"/>
<dbReference type="RefSeq" id="WP_101010820.1">
    <property type="nucleotide sequence ID" value="NZ_FRFC01000005.1"/>
</dbReference>
<dbReference type="OrthoDB" id="105697at2157"/>
<dbReference type="EMBL" id="FRFC01000005">
    <property type="protein sequence ID" value="SHO47786.1"/>
    <property type="molecule type" value="Genomic_DNA"/>
</dbReference>
<evidence type="ECO:0000259" key="2">
    <source>
        <dbReference type="Pfam" id="PF00582"/>
    </source>
</evidence>
<proteinExistence type="inferred from homology"/>